<dbReference type="Proteomes" id="UP000053268">
    <property type="component" value="Unassembled WGS sequence"/>
</dbReference>
<organism evidence="1 2">
    <name type="scientific">Papilio xuthus</name>
    <name type="common">Asian swallowtail butterfly</name>
    <dbReference type="NCBI Taxonomy" id="66420"/>
    <lineage>
        <taxon>Eukaryota</taxon>
        <taxon>Metazoa</taxon>
        <taxon>Ecdysozoa</taxon>
        <taxon>Arthropoda</taxon>
        <taxon>Hexapoda</taxon>
        <taxon>Insecta</taxon>
        <taxon>Pterygota</taxon>
        <taxon>Neoptera</taxon>
        <taxon>Endopterygota</taxon>
        <taxon>Lepidoptera</taxon>
        <taxon>Glossata</taxon>
        <taxon>Ditrysia</taxon>
        <taxon>Papilionoidea</taxon>
        <taxon>Papilionidae</taxon>
        <taxon>Papilioninae</taxon>
        <taxon>Papilio</taxon>
    </lineage>
</organism>
<reference evidence="1 2" key="1">
    <citation type="journal article" date="2015" name="Nat. Commun.">
        <title>Outbred genome sequencing and CRISPR/Cas9 gene editing in butterflies.</title>
        <authorList>
            <person name="Li X."/>
            <person name="Fan D."/>
            <person name="Zhang W."/>
            <person name="Liu G."/>
            <person name="Zhang L."/>
            <person name="Zhao L."/>
            <person name="Fang X."/>
            <person name="Chen L."/>
            <person name="Dong Y."/>
            <person name="Chen Y."/>
            <person name="Ding Y."/>
            <person name="Zhao R."/>
            <person name="Feng M."/>
            <person name="Zhu Y."/>
            <person name="Feng Y."/>
            <person name="Jiang X."/>
            <person name="Zhu D."/>
            <person name="Xiang H."/>
            <person name="Feng X."/>
            <person name="Li S."/>
            <person name="Wang J."/>
            <person name="Zhang G."/>
            <person name="Kronforst M.R."/>
            <person name="Wang W."/>
        </authorList>
    </citation>
    <scope>NUCLEOTIDE SEQUENCE [LARGE SCALE GENOMIC DNA]</scope>
    <source>
        <strain evidence="1">Ya'a_city_454_Px</strain>
        <tissue evidence="1">Whole body</tissue>
    </source>
</reference>
<keyword evidence="2" id="KW-1185">Reference proteome</keyword>
<evidence type="ECO:0000313" key="1">
    <source>
        <dbReference type="EMBL" id="KPJ05859.1"/>
    </source>
</evidence>
<name>A0A0N1PHS7_PAPXU</name>
<evidence type="ECO:0000313" key="2">
    <source>
        <dbReference type="Proteomes" id="UP000053268"/>
    </source>
</evidence>
<sequence length="115" mass="12878">MGWASTPRVERTLRASWACPTHAQIYHRFRNFCNKSTKLITHSRHFESALNDKWSGWAGWFSVGGGAALPRRYRYPIHTSISGSLGIGTPATAPLCPALTTDTLRYKQTLTKQSL</sequence>
<accession>A0A0N1PHS7</accession>
<protein>
    <submittedName>
        <fullName evidence="1">Uncharacterized protein</fullName>
    </submittedName>
</protein>
<dbReference type="AlphaFoldDB" id="A0A0N1PHS7"/>
<dbReference type="EMBL" id="KQ458499">
    <property type="protein sequence ID" value="KPJ05859.1"/>
    <property type="molecule type" value="Genomic_DNA"/>
</dbReference>
<gene>
    <name evidence="1" type="ORF">RR46_00811</name>
</gene>
<proteinExistence type="predicted"/>